<dbReference type="Pfam" id="PF00155">
    <property type="entry name" value="Aminotran_1_2"/>
    <property type="match status" value="1"/>
</dbReference>
<sequence>MTELGGIVMLMIDRQAKEQIYRQLYRQIRAEIETGVRQPGQEMPSTRYLAHQLALSRNTVEHAYQDLVAEGYLVSRPASGYHVTNQLPFVVKTPALTKPHRPSYQYDFTEMYDYLHLFPIQAWQAAELRVLKRGVEHIQPANGDLAYREQLVHYLARLKHLHITADQIVITSGFTEAAGIIGNLMPLFKTAGLAVAEPIAPNARMVWQTLGVPITQFRDLANIPTAAGVVLSPTHNFPDSAGLSVAQRERFADWLQQNQRYLIELDTDGNLTYNGEPAPAVHHYLAGERSFYYTNFDEILGASLSMGILVLPEDLVERYQTLYGHLPNRNSQLQQQIISQLIENDDLERYMRQLTIVYANRHQLLMKTVQAEMSDMVSEMGSTAGSFVTLRLHDKRPVKTLIQLAENASVGLVDPDRCWANLTPAYPSVVLSLRQADDDQIIGGIHALAKAWQQDSL</sequence>
<dbReference type="InterPro" id="IPR004839">
    <property type="entry name" value="Aminotransferase_I/II_large"/>
</dbReference>
<dbReference type="InterPro" id="IPR015424">
    <property type="entry name" value="PyrdxlP-dep_Trfase"/>
</dbReference>
<dbReference type="InterPro" id="IPR036390">
    <property type="entry name" value="WH_DNA-bd_sf"/>
</dbReference>
<protein>
    <recommendedName>
        <fullName evidence="7">HTH gntR-type domain-containing protein</fullName>
    </recommendedName>
</protein>
<keyword evidence="5" id="KW-0238">DNA-binding</keyword>
<comment type="similarity">
    <text evidence="1">In the C-terminal section; belongs to the class-I pyridoxal-phosphate-dependent aminotransferase family.</text>
</comment>
<dbReference type="GO" id="GO:0008483">
    <property type="term" value="F:transaminase activity"/>
    <property type="evidence" value="ECO:0007669"/>
    <property type="project" value="UniProtKB-KW"/>
</dbReference>
<dbReference type="Pfam" id="PF00392">
    <property type="entry name" value="GntR"/>
    <property type="match status" value="1"/>
</dbReference>
<dbReference type="EMBL" id="AZEE01000029">
    <property type="protein sequence ID" value="KRK97619.1"/>
    <property type="molecule type" value="Genomic_DNA"/>
</dbReference>
<proteinExistence type="inferred from homology"/>
<name>A0A0R1LVJ4_9LACO</name>
<keyword evidence="2" id="KW-0808">Transferase</keyword>
<dbReference type="PANTHER" id="PTHR46577:SF1">
    <property type="entry name" value="HTH-TYPE TRANSCRIPTIONAL REGULATORY PROTEIN GABR"/>
    <property type="match status" value="1"/>
</dbReference>
<dbReference type="GO" id="GO:0030170">
    <property type="term" value="F:pyridoxal phosphate binding"/>
    <property type="evidence" value="ECO:0007669"/>
    <property type="project" value="InterPro"/>
</dbReference>
<evidence type="ECO:0000256" key="3">
    <source>
        <dbReference type="ARBA" id="ARBA00022898"/>
    </source>
</evidence>
<keyword evidence="9" id="KW-1185">Reference proteome</keyword>
<dbReference type="GO" id="GO:0003677">
    <property type="term" value="F:DNA binding"/>
    <property type="evidence" value="ECO:0007669"/>
    <property type="project" value="UniProtKB-KW"/>
</dbReference>
<dbReference type="InterPro" id="IPR015421">
    <property type="entry name" value="PyrdxlP-dep_Trfase_major"/>
</dbReference>
<evidence type="ECO:0000259" key="7">
    <source>
        <dbReference type="PROSITE" id="PS50949"/>
    </source>
</evidence>
<accession>A0A0R1LVJ4</accession>
<evidence type="ECO:0000256" key="4">
    <source>
        <dbReference type="ARBA" id="ARBA00023015"/>
    </source>
</evidence>
<keyword evidence="2" id="KW-0032">Aminotransferase</keyword>
<keyword evidence="4" id="KW-0805">Transcription regulation</keyword>
<organism evidence="8 9">
    <name type="scientific">Secundilactobacillus odoratitofui DSM 19909 = JCM 15043</name>
    <dbReference type="NCBI Taxonomy" id="1423776"/>
    <lineage>
        <taxon>Bacteria</taxon>
        <taxon>Bacillati</taxon>
        <taxon>Bacillota</taxon>
        <taxon>Bacilli</taxon>
        <taxon>Lactobacillales</taxon>
        <taxon>Lactobacillaceae</taxon>
        <taxon>Secundilactobacillus</taxon>
    </lineage>
</organism>
<dbReference type="InterPro" id="IPR000524">
    <property type="entry name" value="Tscrpt_reg_HTH_GntR"/>
</dbReference>
<feature type="domain" description="HTH gntR-type" evidence="7">
    <location>
        <begin position="18"/>
        <end position="86"/>
    </location>
</feature>
<evidence type="ECO:0000256" key="2">
    <source>
        <dbReference type="ARBA" id="ARBA00022576"/>
    </source>
</evidence>
<dbReference type="STRING" id="1423776.FD04_GL001655"/>
<dbReference type="PATRIC" id="fig|1423776.4.peg.1676"/>
<evidence type="ECO:0000256" key="6">
    <source>
        <dbReference type="ARBA" id="ARBA00023163"/>
    </source>
</evidence>
<dbReference type="PROSITE" id="PS50949">
    <property type="entry name" value="HTH_GNTR"/>
    <property type="match status" value="1"/>
</dbReference>
<dbReference type="PANTHER" id="PTHR46577">
    <property type="entry name" value="HTH-TYPE TRANSCRIPTIONAL REGULATORY PROTEIN GABR"/>
    <property type="match status" value="1"/>
</dbReference>
<dbReference type="InterPro" id="IPR051446">
    <property type="entry name" value="HTH_trans_reg/aminotransferase"/>
</dbReference>
<evidence type="ECO:0000256" key="5">
    <source>
        <dbReference type="ARBA" id="ARBA00023125"/>
    </source>
</evidence>
<keyword evidence="3" id="KW-0663">Pyridoxal phosphate</keyword>
<dbReference type="GO" id="GO:0003700">
    <property type="term" value="F:DNA-binding transcription factor activity"/>
    <property type="evidence" value="ECO:0007669"/>
    <property type="project" value="InterPro"/>
</dbReference>
<dbReference type="CDD" id="cd07377">
    <property type="entry name" value="WHTH_GntR"/>
    <property type="match status" value="1"/>
</dbReference>
<dbReference type="SUPFAM" id="SSF53383">
    <property type="entry name" value="PLP-dependent transferases"/>
    <property type="match status" value="1"/>
</dbReference>
<dbReference type="AlphaFoldDB" id="A0A0R1LVJ4"/>
<dbReference type="SMART" id="SM00345">
    <property type="entry name" value="HTH_GNTR"/>
    <property type="match status" value="1"/>
</dbReference>
<reference evidence="8 9" key="1">
    <citation type="journal article" date="2015" name="Genome Announc.">
        <title>Expanding the biotechnology potential of lactobacilli through comparative genomics of 213 strains and associated genera.</title>
        <authorList>
            <person name="Sun Z."/>
            <person name="Harris H.M."/>
            <person name="McCann A."/>
            <person name="Guo C."/>
            <person name="Argimon S."/>
            <person name="Zhang W."/>
            <person name="Yang X."/>
            <person name="Jeffery I.B."/>
            <person name="Cooney J.C."/>
            <person name="Kagawa T.F."/>
            <person name="Liu W."/>
            <person name="Song Y."/>
            <person name="Salvetti E."/>
            <person name="Wrobel A."/>
            <person name="Rasinkangas P."/>
            <person name="Parkhill J."/>
            <person name="Rea M.C."/>
            <person name="O'Sullivan O."/>
            <person name="Ritari J."/>
            <person name="Douillard F.P."/>
            <person name="Paul Ross R."/>
            <person name="Yang R."/>
            <person name="Briner A.E."/>
            <person name="Felis G.E."/>
            <person name="de Vos W.M."/>
            <person name="Barrangou R."/>
            <person name="Klaenhammer T.R."/>
            <person name="Caufield P.W."/>
            <person name="Cui Y."/>
            <person name="Zhang H."/>
            <person name="O'Toole P.W."/>
        </authorList>
    </citation>
    <scope>NUCLEOTIDE SEQUENCE [LARGE SCALE GENOMIC DNA]</scope>
    <source>
        <strain evidence="8 9">DSM 19909</strain>
    </source>
</reference>
<dbReference type="Proteomes" id="UP000051160">
    <property type="component" value="Unassembled WGS sequence"/>
</dbReference>
<comment type="caution">
    <text evidence="8">The sequence shown here is derived from an EMBL/GenBank/DDBJ whole genome shotgun (WGS) entry which is preliminary data.</text>
</comment>
<dbReference type="Gene3D" id="1.10.10.10">
    <property type="entry name" value="Winged helix-like DNA-binding domain superfamily/Winged helix DNA-binding domain"/>
    <property type="match status" value="1"/>
</dbReference>
<keyword evidence="6" id="KW-0804">Transcription</keyword>
<dbReference type="PRINTS" id="PR00035">
    <property type="entry name" value="HTHGNTR"/>
</dbReference>
<dbReference type="SUPFAM" id="SSF46785">
    <property type="entry name" value="Winged helix' DNA-binding domain"/>
    <property type="match status" value="1"/>
</dbReference>
<gene>
    <name evidence="8" type="ORF">FD04_GL001655</name>
</gene>
<evidence type="ECO:0000313" key="9">
    <source>
        <dbReference type="Proteomes" id="UP000051160"/>
    </source>
</evidence>
<evidence type="ECO:0000313" key="8">
    <source>
        <dbReference type="EMBL" id="KRK97619.1"/>
    </source>
</evidence>
<dbReference type="InterPro" id="IPR036388">
    <property type="entry name" value="WH-like_DNA-bd_sf"/>
</dbReference>
<dbReference type="Gene3D" id="3.40.640.10">
    <property type="entry name" value="Type I PLP-dependent aspartate aminotransferase-like (Major domain)"/>
    <property type="match status" value="1"/>
</dbReference>
<evidence type="ECO:0000256" key="1">
    <source>
        <dbReference type="ARBA" id="ARBA00005384"/>
    </source>
</evidence>